<dbReference type="Proteomes" id="UP000326354">
    <property type="component" value="Chromosome"/>
</dbReference>
<organism evidence="2 3">
    <name type="scientific">Uabimicrobium amorphum</name>
    <dbReference type="NCBI Taxonomy" id="2596890"/>
    <lineage>
        <taxon>Bacteria</taxon>
        <taxon>Pseudomonadati</taxon>
        <taxon>Planctomycetota</taxon>
        <taxon>Candidatus Uabimicrobiia</taxon>
        <taxon>Candidatus Uabimicrobiales</taxon>
        <taxon>Candidatus Uabimicrobiaceae</taxon>
        <taxon>Candidatus Uabimicrobium</taxon>
    </lineage>
</organism>
<feature type="transmembrane region" description="Helical" evidence="1">
    <location>
        <begin position="219"/>
        <end position="239"/>
    </location>
</feature>
<dbReference type="RefSeq" id="WP_151967440.1">
    <property type="nucleotide sequence ID" value="NZ_AP019860.1"/>
</dbReference>
<keyword evidence="1" id="KW-0812">Transmembrane</keyword>
<keyword evidence="3" id="KW-1185">Reference proteome</keyword>
<feature type="transmembrane region" description="Helical" evidence="1">
    <location>
        <begin position="7"/>
        <end position="25"/>
    </location>
</feature>
<keyword evidence="1" id="KW-0472">Membrane</keyword>
<evidence type="ECO:0000313" key="2">
    <source>
        <dbReference type="EMBL" id="BBM83230.1"/>
    </source>
</evidence>
<gene>
    <name evidence="2" type="ORF">UABAM_01581</name>
</gene>
<feature type="transmembrane region" description="Helical" evidence="1">
    <location>
        <begin position="124"/>
        <end position="143"/>
    </location>
</feature>
<dbReference type="KEGG" id="uam:UABAM_01581"/>
<evidence type="ECO:0008006" key="4">
    <source>
        <dbReference type="Google" id="ProtNLM"/>
    </source>
</evidence>
<dbReference type="AlphaFoldDB" id="A0A5S9IKI3"/>
<feature type="transmembrane region" description="Helical" evidence="1">
    <location>
        <begin position="187"/>
        <end position="207"/>
    </location>
</feature>
<reference evidence="2 3" key="1">
    <citation type="submission" date="2019-08" db="EMBL/GenBank/DDBJ databases">
        <title>Complete genome sequence of Candidatus Uab amorphum.</title>
        <authorList>
            <person name="Shiratori T."/>
            <person name="Suzuki S."/>
            <person name="Kakizawa Y."/>
            <person name="Ishida K."/>
        </authorList>
    </citation>
    <scope>NUCLEOTIDE SEQUENCE [LARGE SCALE GENOMIC DNA]</scope>
    <source>
        <strain evidence="2 3">SRT547</strain>
    </source>
</reference>
<sequence>MQKVLHNWWAWLLCIIVVRLVFVAFGEPVLQPSETAIQVLINNVQNDEDASVREAAAQTLRESITAFPQYRQKVMEQLRELAKEKAHGQDIAKLVSSIESDPLYQLSIAVEKPNLPMSFYLEPLLYAIPIIYGLAFVLFFPLFINYVVGHRATLKLYGRGKTVMYMLIFTTWCSSIVIWGFYKEWFIISHILLVVTACIVLFLTVVRKMLMLFLNVQQKVCWVIFVALFCLGGASFIPYTNRSEAPQVKISREKILTAIQSLQQKHYVKAKPLLTKILYNRIYNEPQIIQETLRVLGKIADPDSLHVINAYLSHANVDVRKTATDTTLQIVKKMSQQ</sequence>
<dbReference type="SUPFAM" id="SSF48371">
    <property type="entry name" value="ARM repeat"/>
    <property type="match status" value="1"/>
</dbReference>
<accession>A0A5S9IKI3</accession>
<feature type="transmembrane region" description="Helical" evidence="1">
    <location>
        <begin position="163"/>
        <end position="181"/>
    </location>
</feature>
<evidence type="ECO:0000256" key="1">
    <source>
        <dbReference type="SAM" id="Phobius"/>
    </source>
</evidence>
<keyword evidence="1" id="KW-1133">Transmembrane helix</keyword>
<dbReference type="EMBL" id="AP019860">
    <property type="protein sequence ID" value="BBM83230.1"/>
    <property type="molecule type" value="Genomic_DNA"/>
</dbReference>
<protein>
    <recommendedName>
        <fullName evidence="4">HEAT repeat domain-containing protein</fullName>
    </recommendedName>
</protein>
<evidence type="ECO:0000313" key="3">
    <source>
        <dbReference type="Proteomes" id="UP000326354"/>
    </source>
</evidence>
<name>A0A5S9IKI3_UABAM</name>
<proteinExistence type="predicted"/>
<dbReference type="InterPro" id="IPR016024">
    <property type="entry name" value="ARM-type_fold"/>
</dbReference>